<comment type="caution">
    <text evidence="2">The sequence shown here is derived from an EMBL/GenBank/DDBJ whole genome shotgun (WGS) entry which is preliminary data.</text>
</comment>
<evidence type="ECO:0000313" key="3">
    <source>
        <dbReference type="Proteomes" id="UP001500655"/>
    </source>
</evidence>
<accession>A0ABP4W507</accession>
<feature type="domain" description="N-acetyltransferase" evidence="1">
    <location>
        <begin position="209"/>
        <end position="376"/>
    </location>
</feature>
<feature type="domain" description="N-acetyltransferase" evidence="1">
    <location>
        <begin position="12"/>
        <end position="180"/>
    </location>
</feature>
<dbReference type="InterPro" id="IPR051908">
    <property type="entry name" value="Ribosomal_N-acetyltransferase"/>
</dbReference>
<dbReference type="CDD" id="cd04301">
    <property type="entry name" value="NAT_SF"/>
    <property type="match status" value="1"/>
</dbReference>
<dbReference type="InterPro" id="IPR000182">
    <property type="entry name" value="GNAT_dom"/>
</dbReference>
<dbReference type="RefSeq" id="WP_344078456.1">
    <property type="nucleotide sequence ID" value="NZ_BAAALS010000006.1"/>
</dbReference>
<evidence type="ECO:0000259" key="1">
    <source>
        <dbReference type="PROSITE" id="PS51186"/>
    </source>
</evidence>
<dbReference type="Gene3D" id="3.40.630.30">
    <property type="match status" value="2"/>
</dbReference>
<gene>
    <name evidence="2" type="ORF">GCM10009681_15650</name>
</gene>
<dbReference type="EMBL" id="BAAALS010000006">
    <property type="protein sequence ID" value="GAA1745592.1"/>
    <property type="molecule type" value="Genomic_DNA"/>
</dbReference>
<dbReference type="PANTHER" id="PTHR43441">
    <property type="entry name" value="RIBOSOMAL-PROTEIN-SERINE ACETYLTRANSFERASE"/>
    <property type="match status" value="1"/>
</dbReference>
<dbReference type="PANTHER" id="PTHR43441:SF10">
    <property type="entry name" value="ACETYLTRANSFERASE"/>
    <property type="match status" value="1"/>
</dbReference>
<name>A0ABP4W507_9ACTN</name>
<evidence type="ECO:0000313" key="2">
    <source>
        <dbReference type="EMBL" id="GAA1745592.1"/>
    </source>
</evidence>
<dbReference type="SUPFAM" id="SSF55729">
    <property type="entry name" value="Acyl-CoA N-acyltransferases (Nat)"/>
    <property type="match status" value="2"/>
</dbReference>
<proteinExistence type="predicted"/>
<protein>
    <recommendedName>
        <fullName evidence="1">N-acetyltransferase domain-containing protein</fullName>
    </recommendedName>
</protein>
<sequence length="380" mass="39659">MPAEPQVPGEGVLLRPYRAADADDVAAACDDALTQRFVPGLPRPYTRADAEWWITTGAPDAAARGGYAYAIADPGSGRLLGGIGVARHRPAEDPGSAEIGYWVAPWARGRGVATAATRALAGYAFGAGVARLELRTAWENAASQRVALGAGFVREAVARAAGVGRGGDRYDQLVWVRLAGDPGTPTPRLLPDLPGPGAPPDRCLADGVVCLRPLGPADAADTYALRREPDVYARSVPPVPPSAGDVTQACERAGARWLAGETAALTVRDAGSGAYLGEIALFYQEPVTGQAMLGYGMAASARGRGYATRATRLVAAWAFDQAGIERLIAGTAPDNVGSQRVLERAGFRREGFQRARLPGGPGQPRVDDILYALLPDDPTA</sequence>
<keyword evidence="3" id="KW-1185">Reference proteome</keyword>
<dbReference type="InterPro" id="IPR016181">
    <property type="entry name" value="Acyl_CoA_acyltransferase"/>
</dbReference>
<dbReference type="Proteomes" id="UP001500655">
    <property type="component" value="Unassembled WGS sequence"/>
</dbReference>
<dbReference type="PROSITE" id="PS51186">
    <property type="entry name" value="GNAT"/>
    <property type="match status" value="2"/>
</dbReference>
<reference evidence="3" key="1">
    <citation type="journal article" date="2019" name="Int. J. Syst. Evol. Microbiol.">
        <title>The Global Catalogue of Microorganisms (GCM) 10K type strain sequencing project: providing services to taxonomists for standard genome sequencing and annotation.</title>
        <authorList>
            <consortium name="The Broad Institute Genomics Platform"/>
            <consortium name="The Broad Institute Genome Sequencing Center for Infectious Disease"/>
            <person name="Wu L."/>
            <person name="Ma J."/>
        </authorList>
    </citation>
    <scope>NUCLEOTIDE SEQUENCE [LARGE SCALE GENOMIC DNA]</scope>
    <source>
        <strain evidence="3">JCM 13249</strain>
    </source>
</reference>
<dbReference type="Pfam" id="PF13302">
    <property type="entry name" value="Acetyltransf_3"/>
    <property type="match status" value="2"/>
</dbReference>
<organism evidence="2 3">
    <name type="scientific">Luedemannella helvata</name>
    <dbReference type="NCBI Taxonomy" id="349315"/>
    <lineage>
        <taxon>Bacteria</taxon>
        <taxon>Bacillati</taxon>
        <taxon>Actinomycetota</taxon>
        <taxon>Actinomycetes</taxon>
        <taxon>Micromonosporales</taxon>
        <taxon>Micromonosporaceae</taxon>
        <taxon>Luedemannella</taxon>
    </lineage>
</organism>